<gene>
    <name evidence="12" type="primary">rpoN</name>
    <name evidence="12" type="ORF">ENO08_02625</name>
</gene>
<comment type="caution">
    <text evidence="12">The sequence shown here is derived from an EMBL/GenBank/DDBJ whole genome shotgun (WGS) entry which is preliminary data.</text>
</comment>
<evidence type="ECO:0000313" key="12">
    <source>
        <dbReference type="EMBL" id="HER43339.1"/>
    </source>
</evidence>
<dbReference type="PANTHER" id="PTHR32248:SF4">
    <property type="entry name" value="RNA POLYMERASE SIGMA-54 FACTOR"/>
    <property type="match status" value="1"/>
</dbReference>
<evidence type="ECO:0000259" key="10">
    <source>
        <dbReference type="Pfam" id="PF04552"/>
    </source>
</evidence>
<evidence type="ECO:0000256" key="1">
    <source>
        <dbReference type="ARBA" id="ARBA00008798"/>
    </source>
</evidence>
<keyword evidence="2" id="KW-0240">DNA-directed RNA polymerase</keyword>
<feature type="non-terminal residue" evidence="12">
    <location>
        <position position="432"/>
    </location>
</feature>
<evidence type="ECO:0000256" key="7">
    <source>
        <dbReference type="ARBA" id="ARBA00023125"/>
    </source>
</evidence>
<dbReference type="GO" id="GO:0003677">
    <property type="term" value="F:DNA binding"/>
    <property type="evidence" value="ECO:0007669"/>
    <property type="project" value="UniProtKB-KW"/>
</dbReference>
<keyword evidence="4" id="KW-0548">Nucleotidyltransferase</keyword>
<evidence type="ECO:0000256" key="8">
    <source>
        <dbReference type="ARBA" id="ARBA00023163"/>
    </source>
</evidence>
<dbReference type="Pfam" id="PF04552">
    <property type="entry name" value="Sigma54_DBD"/>
    <property type="match status" value="1"/>
</dbReference>
<feature type="domain" description="RNA polymerase sigma factor 54 core-binding" evidence="11">
    <location>
        <begin position="104"/>
        <end position="290"/>
    </location>
</feature>
<keyword evidence="6" id="KW-0731">Sigma factor</keyword>
<keyword evidence="8" id="KW-0804">Transcription</keyword>
<dbReference type="PROSITE" id="PS00717">
    <property type="entry name" value="SIGMA54_1"/>
    <property type="match status" value="1"/>
</dbReference>
<dbReference type="PRINTS" id="PR00045">
    <property type="entry name" value="SIGMA54FCT"/>
</dbReference>
<dbReference type="GO" id="GO:0006352">
    <property type="term" value="P:DNA-templated transcription initiation"/>
    <property type="evidence" value="ECO:0007669"/>
    <property type="project" value="InterPro"/>
</dbReference>
<dbReference type="Gene3D" id="1.10.10.1330">
    <property type="entry name" value="RNA polymerase sigma-54 factor, core-binding domain"/>
    <property type="match status" value="1"/>
</dbReference>
<comment type="similarity">
    <text evidence="1">Belongs to the sigma-54 factor family.</text>
</comment>
<evidence type="ECO:0000256" key="3">
    <source>
        <dbReference type="ARBA" id="ARBA00022679"/>
    </source>
</evidence>
<dbReference type="InterPro" id="IPR007634">
    <property type="entry name" value="RNA_pol_sigma_54_DNA-bd"/>
</dbReference>
<evidence type="ECO:0000256" key="5">
    <source>
        <dbReference type="ARBA" id="ARBA00023015"/>
    </source>
</evidence>
<keyword evidence="7" id="KW-0238">DNA-binding</keyword>
<sequence length="432" mass="50066">MEMKVGLHMGMHQRLVMTPRLQQALKLLQMPTQELQQVLKQEILQNPLLEEIDDEVDENLEEEAEQEEKEEKDEDEIDWDEYFENGFGISGGYAEEEEREEFMERVPVAKQSFSDYLISQLRLITDDPRELEVGEYIIGSLDDSGYLTCTLGEIAATFGIPEEEAERILEIIQTFDPPGIGARDLKECLLIQLETKEMQDSLAARIVRDHFEEFKQKKYLDITKKLKISLKEIQEQSKIIGTLNPKPGLDIIVDEPKYVIPDLIVERVGEKYVVFLNDRNVPRLRISQSYRNELQHNPHITSETKDFIQGRLKNAKWLIQTIEQRRRTMIKVMECIVEEQRDFFDRGAAHLRPLTLQAVASRISMHESTVSRVTTNKYVQTPRGVYELKYFFSSSLGTQSGEEVSAKSAKLRIKEIIQKEDSKKPLSDQKIA</sequence>
<dbReference type="Gene3D" id="1.10.10.60">
    <property type="entry name" value="Homeodomain-like"/>
    <property type="match status" value="1"/>
</dbReference>
<dbReference type="InterPro" id="IPR000394">
    <property type="entry name" value="RNA_pol_sigma_54"/>
</dbReference>
<dbReference type="AlphaFoldDB" id="A0A7V2F3F1"/>
<feature type="domain" description="RNA polymerase sigma factor 54 DNA-binding" evidence="10">
    <location>
        <begin position="306"/>
        <end position="432"/>
    </location>
</feature>
<dbReference type="GO" id="GO:0000428">
    <property type="term" value="C:DNA-directed RNA polymerase complex"/>
    <property type="evidence" value="ECO:0007669"/>
    <property type="project" value="UniProtKB-KW"/>
</dbReference>
<reference evidence="12" key="1">
    <citation type="journal article" date="2020" name="mSystems">
        <title>Genome- and Community-Level Interaction Insights into Carbon Utilization and Element Cycling Functions of Hydrothermarchaeota in Hydrothermal Sediment.</title>
        <authorList>
            <person name="Zhou Z."/>
            <person name="Liu Y."/>
            <person name="Xu W."/>
            <person name="Pan J."/>
            <person name="Luo Z.H."/>
            <person name="Li M."/>
        </authorList>
    </citation>
    <scope>NUCLEOTIDE SEQUENCE [LARGE SCALE GENOMIC DNA]</scope>
    <source>
        <strain evidence="12">SpSt-1233</strain>
    </source>
</reference>
<keyword evidence="3" id="KW-0808">Transferase</keyword>
<dbReference type="Pfam" id="PF00309">
    <property type="entry name" value="Sigma54_AID"/>
    <property type="match status" value="1"/>
</dbReference>
<dbReference type="InterPro" id="IPR038709">
    <property type="entry name" value="RpoN_core-bd_sf"/>
</dbReference>
<name>A0A7V2F3F1_UNCEI</name>
<evidence type="ECO:0000256" key="4">
    <source>
        <dbReference type="ARBA" id="ARBA00022695"/>
    </source>
</evidence>
<dbReference type="InterPro" id="IPR007046">
    <property type="entry name" value="RNA_pol_sigma_54_core-bd"/>
</dbReference>
<feature type="region of interest" description="Disordered" evidence="9">
    <location>
        <begin position="50"/>
        <end position="76"/>
    </location>
</feature>
<dbReference type="EMBL" id="DSEC01000187">
    <property type="protein sequence ID" value="HER43339.1"/>
    <property type="molecule type" value="Genomic_DNA"/>
</dbReference>
<accession>A0A7V2F3F1</accession>
<dbReference type="Proteomes" id="UP000886069">
    <property type="component" value="Unassembled WGS sequence"/>
</dbReference>
<dbReference type="GO" id="GO:0016987">
    <property type="term" value="F:sigma factor activity"/>
    <property type="evidence" value="ECO:0007669"/>
    <property type="project" value="UniProtKB-KW"/>
</dbReference>
<dbReference type="Pfam" id="PF04963">
    <property type="entry name" value="Sigma54_CBD"/>
    <property type="match status" value="1"/>
</dbReference>
<organism evidence="12">
    <name type="scientific">Eiseniibacteriota bacterium</name>
    <dbReference type="NCBI Taxonomy" id="2212470"/>
    <lineage>
        <taxon>Bacteria</taxon>
        <taxon>Candidatus Eiseniibacteriota</taxon>
    </lineage>
</organism>
<dbReference type="PIRSF" id="PIRSF000774">
    <property type="entry name" value="RpoN"/>
    <property type="match status" value="1"/>
</dbReference>
<protein>
    <submittedName>
        <fullName evidence="12">RNA polymerase sigma-54 factor</fullName>
    </submittedName>
</protein>
<dbReference type="GO" id="GO:0016779">
    <property type="term" value="F:nucleotidyltransferase activity"/>
    <property type="evidence" value="ECO:0007669"/>
    <property type="project" value="UniProtKB-KW"/>
</dbReference>
<dbReference type="GO" id="GO:0001216">
    <property type="term" value="F:DNA-binding transcription activator activity"/>
    <property type="evidence" value="ECO:0007669"/>
    <property type="project" value="InterPro"/>
</dbReference>
<keyword evidence="5" id="KW-0805">Transcription regulation</keyword>
<dbReference type="PROSITE" id="PS50044">
    <property type="entry name" value="SIGMA54_3"/>
    <property type="match status" value="1"/>
</dbReference>
<proteinExistence type="inferred from homology"/>
<dbReference type="PANTHER" id="PTHR32248">
    <property type="entry name" value="RNA POLYMERASE SIGMA-54 FACTOR"/>
    <property type="match status" value="1"/>
</dbReference>
<evidence type="ECO:0000256" key="6">
    <source>
        <dbReference type="ARBA" id="ARBA00023082"/>
    </source>
</evidence>
<evidence type="ECO:0000256" key="2">
    <source>
        <dbReference type="ARBA" id="ARBA00022478"/>
    </source>
</evidence>
<evidence type="ECO:0000256" key="9">
    <source>
        <dbReference type="SAM" id="MobiDB-lite"/>
    </source>
</evidence>
<dbReference type="NCBIfam" id="TIGR02395">
    <property type="entry name" value="rpoN_sigma"/>
    <property type="match status" value="1"/>
</dbReference>
<evidence type="ECO:0000259" key="11">
    <source>
        <dbReference type="Pfam" id="PF04963"/>
    </source>
</evidence>